<dbReference type="Gene3D" id="3.30.300.30">
    <property type="match status" value="1"/>
</dbReference>
<evidence type="ECO:0000259" key="1">
    <source>
        <dbReference type="Pfam" id="PF00501"/>
    </source>
</evidence>
<dbReference type="InterPro" id="IPR042099">
    <property type="entry name" value="ANL_N_sf"/>
</dbReference>
<dbReference type="Proteomes" id="UP000251891">
    <property type="component" value="Unassembled WGS sequence"/>
</dbReference>
<dbReference type="PANTHER" id="PTHR43201:SF32">
    <property type="entry name" value="2-SUCCINYLBENZOATE--COA LIGASE, CHLOROPLASTIC_PEROXISOMAL"/>
    <property type="match status" value="1"/>
</dbReference>
<dbReference type="Pfam" id="PF13193">
    <property type="entry name" value="AMP-binding_C"/>
    <property type="match status" value="1"/>
</dbReference>
<dbReference type="InterPro" id="IPR025110">
    <property type="entry name" value="AMP-bd_C"/>
</dbReference>
<dbReference type="InterPro" id="IPR000873">
    <property type="entry name" value="AMP-dep_synth/lig_dom"/>
</dbReference>
<dbReference type="Pfam" id="PF00501">
    <property type="entry name" value="AMP-binding"/>
    <property type="match status" value="1"/>
</dbReference>
<dbReference type="GO" id="GO:0006631">
    <property type="term" value="P:fatty acid metabolic process"/>
    <property type="evidence" value="ECO:0007669"/>
    <property type="project" value="TreeGrafter"/>
</dbReference>
<dbReference type="PANTHER" id="PTHR43201">
    <property type="entry name" value="ACYL-COA SYNTHETASE"/>
    <property type="match status" value="1"/>
</dbReference>
<evidence type="ECO:0000313" key="3">
    <source>
        <dbReference type="EMBL" id="RAY17001.1"/>
    </source>
</evidence>
<name>A0A365HD17_9ACTN</name>
<gene>
    <name evidence="3" type="ORF">DPM19_02215</name>
</gene>
<feature type="domain" description="AMP-binding enzyme C-terminal" evidence="2">
    <location>
        <begin position="406"/>
        <end position="481"/>
    </location>
</feature>
<accession>A0A365HD17</accession>
<dbReference type="GO" id="GO:0031956">
    <property type="term" value="F:medium-chain fatty acid-CoA ligase activity"/>
    <property type="evidence" value="ECO:0007669"/>
    <property type="project" value="TreeGrafter"/>
</dbReference>
<protein>
    <submittedName>
        <fullName evidence="3">Long-chain fatty acid--CoA ligase</fullName>
    </submittedName>
</protein>
<dbReference type="RefSeq" id="WP_111863054.1">
    <property type="nucleotide sequence ID" value="NZ_QLYX01000001.1"/>
</dbReference>
<dbReference type="Gene3D" id="3.40.50.12780">
    <property type="entry name" value="N-terminal domain of ligase-like"/>
    <property type="match status" value="1"/>
</dbReference>
<organism evidence="3 4">
    <name type="scientific">Actinomadura craniellae</name>
    <dbReference type="NCBI Taxonomy" id="2231787"/>
    <lineage>
        <taxon>Bacteria</taxon>
        <taxon>Bacillati</taxon>
        <taxon>Actinomycetota</taxon>
        <taxon>Actinomycetes</taxon>
        <taxon>Streptosporangiales</taxon>
        <taxon>Thermomonosporaceae</taxon>
        <taxon>Actinomadura</taxon>
    </lineage>
</organism>
<dbReference type="InterPro" id="IPR045851">
    <property type="entry name" value="AMP-bd_C_sf"/>
</dbReference>
<evidence type="ECO:0000259" key="2">
    <source>
        <dbReference type="Pfam" id="PF13193"/>
    </source>
</evidence>
<comment type="caution">
    <text evidence="3">The sequence shown here is derived from an EMBL/GenBank/DDBJ whole genome shotgun (WGS) entry which is preliminary data.</text>
</comment>
<dbReference type="EMBL" id="QLYX01000001">
    <property type="protein sequence ID" value="RAY17001.1"/>
    <property type="molecule type" value="Genomic_DNA"/>
</dbReference>
<dbReference type="AlphaFoldDB" id="A0A365HD17"/>
<reference evidence="3 4" key="1">
    <citation type="submission" date="2018-06" db="EMBL/GenBank/DDBJ databases">
        <title>Actinomadura craniellae sp. nov. isolated from marine sponge Craniella sp.</title>
        <authorList>
            <person name="Li L."/>
            <person name="Xu Q.H."/>
            <person name="Lin H.W."/>
            <person name="Lu Y.H."/>
        </authorList>
    </citation>
    <scope>NUCLEOTIDE SEQUENCE [LARGE SCALE GENOMIC DNA]</scope>
    <source>
        <strain evidence="3 4">LHW63021</strain>
    </source>
</reference>
<evidence type="ECO:0000313" key="4">
    <source>
        <dbReference type="Proteomes" id="UP000251891"/>
    </source>
</evidence>
<sequence length="503" mass="53343">MNLAMILDMVADGMADRVLVGDRTTGLTGAGLRARALAGADHLAAAGARRLVYLGPNDRAFPVALFAAALAGVPFLPLNYRLGQDQLAEIMSRQESPLVVTDTPERVPGLPTLGLAEFLALPAVSTGSAAATTTDPESIAVLLMTSGTTAAPKSAVLRHQNLTAYLFGSVEFASVAEEDATLVSVPPYHIAAVANALSNLYSGRRIVYLHRFTPGAWLDTVERQQVTHAMVVPTMLARIVAELRTRGTAGPGSLKSLSYGGAKVAAEVVEEALRLFPGTGFVNAYGLTETASSIAVLGPDDHRTAAAGTDPAVRARLGSVGRALPSVEIEVQDEQGHPCPAGVVGDIVVRGPQVAGEYLEAGSMVRADGWFPTRDRGYLDEEGYLFVRGRADDTIIRGGENIAPAEIEDVLAGHPAVLECVVAGVPDLEWGQRIGAFVIVRPGAEVDAEELRTWVRERLRGSKTPEHVLFVEEFPTTPTGKVVRRDLVALLQRDDRRDDSVLA</sequence>
<dbReference type="SUPFAM" id="SSF56801">
    <property type="entry name" value="Acetyl-CoA synthetase-like"/>
    <property type="match status" value="1"/>
</dbReference>
<proteinExistence type="predicted"/>
<keyword evidence="3" id="KW-0436">Ligase</keyword>
<dbReference type="OrthoDB" id="9803968at2"/>
<keyword evidence="4" id="KW-1185">Reference proteome</keyword>
<feature type="domain" description="AMP-dependent synthetase/ligase" evidence="1">
    <location>
        <begin position="13"/>
        <end position="359"/>
    </location>
</feature>